<dbReference type="Proteomes" id="UP000054279">
    <property type="component" value="Unassembled WGS sequence"/>
</dbReference>
<dbReference type="HOGENOM" id="CLU_369253_0_0_1"/>
<evidence type="ECO:0000313" key="3">
    <source>
        <dbReference type="Proteomes" id="UP000054279"/>
    </source>
</evidence>
<feature type="compositionally biased region" description="Gly residues" evidence="1">
    <location>
        <begin position="426"/>
        <end position="436"/>
    </location>
</feature>
<feature type="region of interest" description="Disordered" evidence="1">
    <location>
        <begin position="346"/>
        <end position="444"/>
    </location>
</feature>
<feature type="compositionally biased region" description="Gly residues" evidence="1">
    <location>
        <begin position="713"/>
        <end position="722"/>
    </location>
</feature>
<protein>
    <submittedName>
        <fullName evidence="2">Uncharacterized protein</fullName>
    </submittedName>
</protein>
<organism evidence="2 3">
    <name type="scientific">Sphaerobolus stellatus (strain SS14)</name>
    <dbReference type="NCBI Taxonomy" id="990650"/>
    <lineage>
        <taxon>Eukaryota</taxon>
        <taxon>Fungi</taxon>
        <taxon>Dikarya</taxon>
        <taxon>Basidiomycota</taxon>
        <taxon>Agaricomycotina</taxon>
        <taxon>Agaricomycetes</taxon>
        <taxon>Phallomycetidae</taxon>
        <taxon>Geastrales</taxon>
        <taxon>Sphaerobolaceae</taxon>
        <taxon>Sphaerobolus</taxon>
    </lineage>
</organism>
<feature type="compositionally biased region" description="Basic residues" evidence="1">
    <location>
        <begin position="374"/>
        <end position="385"/>
    </location>
</feature>
<sequence length="754" mass="83030">MTLASHKDISMLAFYEEPATNTGTHVCKCKSQGPEEETCPGSLMKEQALMLQVKNAEFEHWVIEKAREWGVSTLTIMTTWDWITTIFWHKAITKHEAKYMDEDEIPEMATWLQTKELNTHKQRHSNIMMDYKALQQEDEVRFKLGNTTKLMEQARKELCMWAAWYAMCSVVLAGFCVSIDYLDPVSHMHNFSFIGNESAQKFFDDKEVNMAQMIYDLETYCCDGDLKAHQKAGQENDAQLSLKYAIESKNADKWRSAISEMLCRIWSLETGLVSKRLRWEEWGEDFLKIFKCLDGEIPVADWTEEEIKLAWSASCHCLLDNDSWLAIPIICNQDGNMLLAVGNLEDEDDSNSTCNGSDKDSVVETSEDKLKKEGKAKKGKSSKNKKIGEGNKWPKKTMKSKPRVEDSDAEEDAGQSRPSSFKLDTGGRGLVGGGTRAGSQPEGHAWGAGGGVWKDHSYKHEWSNRDIASHHDWLDNGKIVEHQPLPQVDGSRGAPPMNTGHVVQHNIPDSGTAPYLLSLATRAPPHHIGAPLHHTGDLPLPCATTPHQQHHADARAATYGQSGSTATGIPALTTPYPSAQPCNHYGLYTGQGVQAQDRQLHRPPSHLNSQPLSRPSSRGPHYGGPIPGGAAQGHSGMPQMYGQQRCPLRGGSYSGDASDGGGGDGYDKGGGYSDGGYGESNYDGGGYGRSSYGGGGYAGGYGGDDEWVRRQSQGGGDYGDGQGYDYQAQHHGHMPSMPEVPEAIEYRYGHGDYS</sequence>
<evidence type="ECO:0000256" key="1">
    <source>
        <dbReference type="SAM" id="MobiDB-lite"/>
    </source>
</evidence>
<name>A0A0C9TRN3_SPHS4</name>
<dbReference type="AlphaFoldDB" id="A0A0C9TRN3"/>
<accession>A0A0C9TRN3</accession>
<feature type="compositionally biased region" description="Basic and acidic residues" evidence="1">
    <location>
        <begin position="357"/>
        <end position="373"/>
    </location>
</feature>
<keyword evidence="3" id="KW-1185">Reference proteome</keyword>
<feature type="region of interest" description="Disordered" evidence="1">
    <location>
        <begin position="704"/>
        <end position="737"/>
    </location>
</feature>
<proteinExistence type="predicted"/>
<feature type="compositionally biased region" description="Gly residues" evidence="1">
    <location>
        <begin position="658"/>
        <end position="667"/>
    </location>
</feature>
<reference evidence="2 3" key="1">
    <citation type="submission" date="2014-06" db="EMBL/GenBank/DDBJ databases">
        <title>Evolutionary Origins and Diversification of the Mycorrhizal Mutualists.</title>
        <authorList>
            <consortium name="DOE Joint Genome Institute"/>
            <consortium name="Mycorrhizal Genomics Consortium"/>
            <person name="Kohler A."/>
            <person name="Kuo A."/>
            <person name="Nagy L.G."/>
            <person name="Floudas D."/>
            <person name="Copeland A."/>
            <person name="Barry K.W."/>
            <person name="Cichocki N."/>
            <person name="Veneault-Fourrey C."/>
            <person name="LaButti K."/>
            <person name="Lindquist E.A."/>
            <person name="Lipzen A."/>
            <person name="Lundell T."/>
            <person name="Morin E."/>
            <person name="Murat C."/>
            <person name="Riley R."/>
            <person name="Ohm R."/>
            <person name="Sun H."/>
            <person name="Tunlid A."/>
            <person name="Henrissat B."/>
            <person name="Grigoriev I.V."/>
            <person name="Hibbett D.S."/>
            <person name="Martin F."/>
        </authorList>
    </citation>
    <scope>NUCLEOTIDE SEQUENCE [LARGE SCALE GENOMIC DNA]</scope>
    <source>
        <strain evidence="2 3">SS14</strain>
    </source>
</reference>
<feature type="compositionally biased region" description="Gly residues" evidence="1">
    <location>
        <begin position="621"/>
        <end position="631"/>
    </location>
</feature>
<gene>
    <name evidence="2" type="ORF">M422DRAFT_274659</name>
</gene>
<feature type="region of interest" description="Disordered" evidence="1">
    <location>
        <begin position="597"/>
        <end position="667"/>
    </location>
</feature>
<evidence type="ECO:0000313" key="2">
    <source>
        <dbReference type="EMBL" id="KIJ24534.1"/>
    </source>
</evidence>
<feature type="compositionally biased region" description="Polar residues" evidence="1">
    <location>
        <begin position="606"/>
        <end position="616"/>
    </location>
</feature>
<dbReference type="EMBL" id="KN837480">
    <property type="protein sequence ID" value="KIJ24534.1"/>
    <property type="molecule type" value="Genomic_DNA"/>
</dbReference>